<evidence type="ECO:0000313" key="2">
    <source>
        <dbReference type="EMBL" id="MFC3302849.1"/>
    </source>
</evidence>
<protein>
    <submittedName>
        <fullName evidence="2">MBL fold metallo-hydrolase</fullName>
    </submittedName>
</protein>
<name>A0ABV7MBK1_9PROT</name>
<dbReference type="Pfam" id="PF12706">
    <property type="entry name" value="Lactamase_B_2"/>
    <property type="match status" value="1"/>
</dbReference>
<dbReference type="InterPro" id="IPR036866">
    <property type="entry name" value="RibonucZ/Hydroxyglut_hydro"/>
</dbReference>
<evidence type="ECO:0000313" key="3">
    <source>
        <dbReference type="Proteomes" id="UP001595607"/>
    </source>
</evidence>
<dbReference type="PANTHER" id="PTHR42663">
    <property type="entry name" value="HYDROLASE C777.06C-RELATED-RELATED"/>
    <property type="match status" value="1"/>
</dbReference>
<dbReference type="PANTHER" id="PTHR42663:SF6">
    <property type="entry name" value="HYDROLASE C777.06C-RELATED"/>
    <property type="match status" value="1"/>
</dbReference>
<dbReference type="InterPro" id="IPR001279">
    <property type="entry name" value="Metallo-B-lactamas"/>
</dbReference>
<organism evidence="2 3">
    <name type="scientific">Parvularcula lutaonensis</name>
    <dbReference type="NCBI Taxonomy" id="491923"/>
    <lineage>
        <taxon>Bacteria</taxon>
        <taxon>Pseudomonadati</taxon>
        <taxon>Pseudomonadota</taxon>
        <taxon>Alphaproteobacteria</taxon>
        <taxon>Parvularculales</taxon>
        <taxon>Parvularculaceae</taxon>
        <taxon>Parvularcula</taxon>
    </lineage>
</organism>
<proteinExistence type="predicted"/>
<reference evidence="3" key="1">
    <citation type="journal article" date="2019" name="Int. J. Syst. Evol. Microbiol.">
        <title>The Global Catalogue of Microorganisms (GCM) 10K type strain sequencing project: providing services to taxonomists for standard genome sequencing and annotation.</title>
        <authorList>
            <consortium name="The Broad Institute Genomics Platform"/>
            <consortium name="The Broad Institute Genome Sequencing Center for Infectious Disease"/>
            <person name="Wu L."/>
            <person name="Ma J."/>
        </authorList>
    </citation>
    <scope>NUCLEOTIDE SEQUENCE [LARGE SCALE GENOMIC DNA]</scope>
    <source>
        <strain evidence="3">KCTC 22245</strain>
    </source>
</reference>
<accession>A0ABV7MBK1</accession>
<evidence type="ECO:0000259" key="1">
    <source>
        <dbReference type="Pfam" id="PF12706"/>
    </source>
</evidence>
<dbReference type="SUPFAM" id="SSF56281">
    <property type="entry name" value="Metallo-hydrolase/oxidoreductase"/>
    <property type="match status" value="1"/>
</dbReference>
<keyword evidence="3" id="KW-1185">Reference proteome</keyword>
<dbReference type="Gene3D" id="3.60.15.10">
    <property type="entry name" value="Ribonuclease Z/Hydroxyacylglutathione hydrolase-like"/>
    <property type="match status" value="1"/>
</dbReference>
<feature type="domain" description="Metallo-beta-lactamase" evidence="1">
    <location>
        <begin position="61"/>
        <end position="245"/>
    </location>
</feature>
<dbReference type="CDD" id="cd16279">
    <property type="entry name" value="metallo-hydrolase-like_MBL-fold"/>
    <property type="match status" value="1"/>
</dbReference>
<dbReference type="Proteomes" id="UP001595607">
    <property type="component" value="Unassembled WGS sequence"/>
</dbReference>
<gene>
    <name evidence="2" type="ORF">ACFONP_08900</name>
</gene>
<sequence length="279" mass="31053">MKLRAVILGCGSSGGVPRIGGPDGRGDWGACDPSEPRNRRMRCSIAIQRAHENGSWEGDLTTILIDTSPDMRLQLIGNGIRLVDAVLITHDHADQTHGMDDLRAVALQNMARVPVYISEHTSPAIKHRFRYLFEQLPGSAYPAILDRIEMPEDGQTAWIDGPTGPIPFTPFLQKHGRVPSHGFRCGPFAYSADLNDMEPESWPIVEGVDCWIIDALQYKPHGSHLHLEKSLEFLERAGARTGVLTNLHVVMDYNTLAKEVPDNVDPAYDGMTIEREWQE</sequence>
<dbReference type="EMBL" id="JBHRVA010000002">
    <property type="protein sequence ID" value="MFC3302849.1"/>
    <property type="molecule type" value="Genomic_DNA"/>
</dbReference>
<dbReference type="RefSeq" id="WP_189571767.1">
    <property type="nucleotide sequence ID" value="NZ_BMXU01000001.1"/>
</dbReference>
<comment type="caution">
    <text evidence="2">The sequence shown here is derived from an EMBL/GenBank/DDBJ whole genome shotgun (WGS) entry which is preliminary data.</text>
</comment>